<dbReference type="RefSeq" id="WP_143986107.1">
    <property type="nucleotide sequence ID" value="NZ_CP041692.1"/>
</dbReference>
<dbReference type="InterPro" id="IPR029058">
    <property type="entry name" value="AB_hydrolase_fold"/>
</dbReference>
<evidence type="ECO:0000313" key="2">
    <source>
        <dbReference type="EMBL" id="QDP96141.1"/>
    </source>
</evidence>
<dbReference type="Proteomes" id="UP000319263">
    <property type="component" value="Chromosome"/>
</dbReference>
<dbReference type="AlphaFoldDB" id="A0A516PYU0"/>
<evidence type="ECO:0000313" key="3">
    <source>
        <dbReference type="Proteomes" id="UP000319263"/>
    </source>
</evidence>
<proteinExistence type="predicted"/>
<dbReference type="InterPro" id="IPR053145">
    <property type="entry name" value="AB_hydrolase_Est10"/>
</dbReference>
<accession>A0A516PYU0</accession>
<dbReference type="InterPro" id="IPR000073">
    <property type="entry name" value="AB_hydrolase_1"/>
</dbReference>
<dbReference type="PANTHER" id="PTHR43265:SF1">
    <property type="entry name" value="ESTERASE ESTD"/>
    <property type="match status" value="1"/>
</dbReference>
<dbReference type="Gene3D" id="3.40.50.1820">
    <property type="entry name" value="alpha/beta hydrolase"/>
    <property type="match status" value="1"/>
</dbReference>
<dbReference type="KEGG" id="mik:FOE78_09720"/>
<organism evidence="2 3">
    <name type="scientific">Microlunatus elymi</name>
    <dbReference type="NCBI Taxonomy" id="2596828"/>
    <lineage>
        <taxon>Bacteria</taxon>
        <taxon>Bacillati</taxon>
        <taxon>Actinomycetota</taxon>
        <taxon>Actinomycetes</taxon>
        <taxon>Propionibacteriales</taxon>
        <taxon>Propionibacteriaceae</taxon>
        <taxon>Microlunatus</taxon>
    </lineage>
</organism>
<dbReference type="SUPFAM" id="SSF53474">
    <property type="entry name" value="alpha/beta-Hydrolases"/>
    <property type="match status" value="1"/>
</dbReference>
<evidence type="ECO:0000259" key="1">
    <source>
        <dbReference type="Pfam" id="PF12697"/>
    </source>
</evidence>
<keyword evidence="3" id="KW-1185">Reference proteome</keyword>
<reference evidence="2 3" key="1">
    <citation type="submission" date="2019-07" db="EMBL/GenBank/DDBJ databases">
        <title>Microlunatus dokdonensis sp. nov. isolated from the rhizospheric soil of the wild plant Elymus tsukushiensis.</title>
        <authorList>
            <person name="Ghim S.-Y."/>
            <person name="Hwang Y.-J."/>
            <person name="Son J.-S."/>
            <person name="Shin J.-H."/>
        </authorList>
    </citation>
    <scope>NUCLEOTIDE SEQUENCE [LARGE SCALE GENOMIC DNA]</scope>
    <source>
        <strain evidence="2 3">KUDC0627</strain>
    </source>
</reference>
<sequence>MASSENLTWQLDDITMRGTVVRPEGDGPFPAVVMVAGSGPTDRDWCSPLLPGSNGSGKLFAEVLAEAGIASIRYDKRATGPLEDIQRLVGTFSMQSHLDELIAAVGVLAARDFIDPNRIAGLGNSEGTLHLLHYATSDQPIGLIGLVLLAPPGRAVGEVVISQLARQAANVPGGEALMPMVRAAAERYTAGQPMDPDPSLPDSVKQLLASFETPANLPLARELWDEDATLSLPQVAVPMLIMIGRKDQQVDVEADGQPLQAAARDMDNVRFEFPADANHVFKQDTRSLAEIAAAPAEHYNQPGGRLDPDSVRMIVDWLQSLFG</sequence>
<dbReference type="PANTHER" id="PTHR43265">
    <property type="entry name" value="ESTERASE ESTD"/>
    <property type="match status" value="1"/>
</dbReference>
<keyword evidence="2" id="KW-0378">Hydrolase</keyword>
<dbReference type="Pfam" id="PF12697">
    <property type="entry name" value="Abhydrolase_6"/>
    <property type="match status" value="1"/>
</dbReference>
<feature type="domain" description="AB hydrolase-1" evidence="1">
    <location>
        <begin position="32"/>
        <end position="281"/>
    </location>
</feature>
<dbReference type="EMBL" id="CP041692">
    <property type="protein sequence ID" value="QDP96141.1"/>
    <property type="molecule type" value="Genomic_DNA"/>
</dbReference>
<dbReference type="GO" id="GO:0052689">
    <property type="term" value="F:carboxylic ester hydrolase activity"/>
    <property type="evidence" value="ECO:0007669"/>
    <property type="project" value="TreeGrafter"/>
</dbReference>
<name>A0A516PYU0_9ACTN</name>
<dbReference type="OrthoDB" id="63034at2"/>
<gene>
    <name evidence="2" type="ORF">FOE78_09720</name>
</gene>
<protein>
    <submittedName>
        <fullName evidence="2">Alpha/beta hydrolase</fullName>
    </submittedName>
</protein>